<evidence type="ECO:0000256" key="3">
    <source>
        <dbReference type="ARBA" id="ARBA00016943"/>
    </source>
</evidence>
<keyword evidence="5 12" id="KW-0479">Metal-binding</keyword>
<dbReference type="SUPFAM" id="SSF53613">
    <property type="entry name" value="Ribokinase-like"/>
    <property type="match status" value="1"/>
</dbReference>
<sequence length="301" mass="30820">MIGSYGVGLSMRVPRMPDAGETLTGGTFEAGPGGKGSNQAIGAARLGADVRFLTAIGADDYGRAARELWADEGVDASRVVEFTDAPTMAGFIMVEPSGENRIAIAPGALDRLSESDVETFRDEIAQADVVLVSMEIPIDAVVAALRIGRELGVTTILNPAPAQPLPDDALKNVDIITPNQTEARVILGTDDATTSDADVAKAIADRVDAAVIMTRGSEGAIVIENGTMQEIAAVRASHVVDTTGAGDAFNAALAVGVAEGHTLADAAAFAARAGAFAVATDGVVPALPRRQDLNLTNGESL</sequence>
<feature type="binding site" evidence="12">
    <location>
        <begin position="246"/>
        <end position="247"/>
    </location>
    <ligand>
        <name>ATP</name>
        <dbReference type="ChEBI" id="CHEBI:30616"/>
    </ligand>
</feature>
<dbReference type="GO" id="GO:0005829">
    <property type="term" value="C:cytosol"/>
    <property type="evidence" value="ECO:0007669"/>
    <property type="project" value="TreeGrafter"/>
</dbReference>
<evidence type="ECO:0000256" key="2">
    <source>
        <dbReference type="ARBA" id="ARBA00012035"/>
    </source>
</evidence>
<dbReference type="PROSITE" id="PS00584">
    <property type="entry name" value="PFKB_KINASES_2"/>
    <property type="match status" value="1"/>
</dbReference>
<dbReference type="InterPro" id="IPR002173">
    <property type="entry name" value="Carboh/pur_kinase_PfkB_CS"/>
</dbReference>
<comment type="function">
    <text evidence="12">Catalyzes the phosphorylation of ribose at O-5 in a reaction requiring ATP and magnesium. The resulting D-ribose-5-phosphate can then be used either for sythesis of nucleotides, histidine, and tryptophan, or as a component of the pentose phosphate pathway.</text>
</comment>
<evidence type="ECO:0000256" key="11">
    <source>
        <dbReference type="ARBA" id="ARBA00023277"/>
    </source>
</evidence>
<comment type="caution">
    <text evidence="12">Lacks conserved residue(s) required for the propagation of feature annotation.</text>
</comment>
<dbReference type="AlphaFoldDB" id="A0A916Y529"/>
<comment type="pathway">
    <text evidence="12">Carbohydrate metabolism; D-ribose degradation; D-ribose 5-phosphate from beta-D-ribopyranose: step 2/2.</text>
</comment>
<keyword evidence="6 12" id="KW-0547">Nucleotide-binding</keyword>
<keyword evidence="9 12" id="KW-0460">Magnesium</keyword>
<reference evidence="14" key="2">
    <citation type="submission" date="2020-09" db="EMBL/GenBank/DDBJ databases">
        <authorList>
            <person name="Sun Q."/>
            <person name="Zhou Y."/>
        </authorList>
    </citation>
    <scope>NUCLEOTIDE SEQUENCE</scope>
    <source>
        <strain evidence="14">CGMCC 1.15152</strain>
    </source>
</reference>
<dbReference type="Proteomes" id="UP000633205">
    <property type="component" value="Unassembled WGS sequence"/>
</dbReference>
<dbReference type="EC" id="2.7.1.15" evidence="2 12"/>
<evidence type="ECO:0000256" key="12">
    <source>
        <dbReference type="HAMAP-Rule" id="MF_01987"/>
    </source>
</evidence>
<comment type="similarity">
    <text evidence="12">Belongs to the carbohydrate kinase PfkB family. Ribokinase subfamily.</text>
</comment>
<name>A0A916Y529_9MICO</name>
<keyword evidence="4 12" id="KW-0808">Transferase</keyword>
<comment type="subunit">
    <text evidence="12">Homodimer.</text>
</comment>
<dbReference type="InterPro" id="IPR029056">
    <property type="entry name" value="Ribokinase-like"/>
</dbReference>
<proteinExistence type="inferred from homology"/>
<feature type="domain" description="Carbohydrate kinase PfkB" evidence="13">
    <location>
        <begin position="15"/>
        <end position="288"/>
    </location>
</feature>
<dbReference type="PANTHER" id="PTHR10584">
    <property type="entry name" value="SUGAR KINASE"/>
    <property type="match status" value="1"/>
</dbReference>
<evidence type="ECO:0000256" key="5">
    <source>
        <dbReference type="ARBA" id="ARBA00022723"/>
    </source>
</evidence>
<feature type="binding site" evidence="12">
    <location>
        <position position="280"/>
    </location>
    <ligand>
        <name>K(+)</name>
        <dbReference type="ChEBI" id="CHEBI:29103"/>
    </ligand>
</feature>
<reference evidence="14" key="1">
    <citation type="journal article" date="2014" name="Int. J. Syst. Evol. Microbiol.">
        <title>Complete genome sequence of Corynebacterium casei LMG S-19264T (=DSM 44701T), isolated from a smear-ripened cheese.</title>
        <authorList>
            <consortium name="US DOE Joint Genome Institute (JGI-PGF)"/>
            <person name="Walter F."/>
            <person name="Albersmeier A."/>
            <person name="Kalinowski J."/>
            <person name="Ruckert C."/>
        </authorList>
    </citation>
    <scope>NUCLEOTIDE SEQUENCE</scope>
    <source>
        <strain evidence="14">CGMCC 1.15152</strain>
    </source>
</reference>
<feature type="binding site" evidence="12">
    <location>
        <position position="179"/>
    </location>
    <ligand>
        <name>ATP</name>
        <dbReference type="ChEBI" id="CHEBI:30616"/>
    </ligand>
</feature>
<dbReference type="InterPro" id="IPR002139">
    <property type="entry name" value="Ribo/fructo_kinase"/>
</dbReference>
<keyword evidence="8 12" id="KW-0067">ATP-binding</keyword>
<evidence type="ECO:0000313" key="14">
    <source>
        <dbReference type="EMBL" id="GGD31251.1"/>
    </source>
</evidence>
<feature type="binding site" evidence="12">
    <location>
        <position position="247"/>
    </location>
    <ligand>
        <name>substrate</name>
    </ligand>
</feature>
<feature type="binding site" evidence="12">
    <location>
        <position position="135"/>
    </location>
    <ligand>
        <name>substrate</name>
    </ligand>
</feature>
<accession>A0A916Y529</accession>
<dbReference type="Gene3D" id="3.40.1190.20">
    <property type="match status" value="1"/>
</dbReference>
<comment type="caution">
    <text evidence="14">The sequence shown here is derived from an EMBL/GenBank/DDBJ whole genome shotgun (WGS) entry which is preliminary data.</text>
</comment>
<dbReference type="GO" id="GO:0019303">
    <property type="term" value="P:D-ribose catabolic process"/>
    <property type="evidence" value="ECO:0007669"/>
    <property type="project" value="UniProtKB-UniRule"/>
</dbReference>
<dbReference type="PANTHER" id="PTHR10584:SF166">
    <property type="entry name" value="RIBOKINASE"/>
    <property type="match status" value="1"/>
</dbReference>
<feature type="binding site" evidence="12">
    <location>
        <position position="277"/>
    </location>
    <ligand>
        <name>K(+)</name>
        <dbReference type="ChEBI" id="CHEBI:29103"/>
    </ligand>
</feature>
<comment type="cofactor">
    <cofactor evidence="12">
        <name>Mg(2+)</name>
        <dbReference type="ChEBI" id="CHEBI:18420"/>
    </cofactor>
    <text evidence="12">Requires a divalent cation, most likely magnesium in vivo, as an electrophilic catalyst to aid phosphoryl group transfer. It is the chelate of the metal and the nucleotide that is the actual substrate.</text>
</comment>
<dbReference type="EMBL" id="BMHO01000001">
    <property type="protein sequence ID" value="GGD31251.1"/>
    <property type="molecule type" value="Genomic_DNA"/>
</dbReference>
<evidence type="ECO:0000256" key="9">
    <source>
        <dbReference type="ARBA" id="ARBA00022842"/>
    </source>
</evidence>
<keyword evidence="7 12" id="KW-0418">Kinase</keyword>
<organism evidence="14 15">
    <name type="scientific">Microbacterium faecale</name>
    <dbReference type="NCBI Taxonomy" id="1804630"/>
    <lineage>
        <taxon>Bacteria</taxon>
        <taxon>Bacillati</taxon>
        <taxon>Actinomycetota</taxon>
        <taxon>Actinomycetes</taxon>
        <taxon>Micrococcales</taxon>
        <taxon>Microbacteriaceae</taxon>
        <taxon>Microbacterium</taxon>
    </lineage>
</organism>
<comment type="catalytic activity">
    <reaction evidence="12">
        <text>D-ribose + ATP = D-ribose 5-phosphate + ADP + H(+)</text>
        <dbReference type="Rhea" id="RHEA:13697"/>
        <dbReference type="ChEBI" id="CHEBI:15378"/>
        <dbReference type="ChEBI" id="CHEBI:30616"/>
        <dbReference type="ChEBI" id="CHEBI:47013"/>
        <dbReference type="ChEBI" id="CHEBI:78346"/>
        <dbReference type="ChEBI" id="CHEBI:456216"/>
        <dbReference type="EC" id="2.7.1.15"/>
    </reaction>
</comment>
<evidence type="ECO:0000256" key="1">
    <source>
        <dbReference type="ARBA" id="ARBA00005380"/>
    </source>
</evidence>
<dbReference type="PRINTS" id="PR00990">
    <property type="entry name" value="RIBOKINASE"/>
</dbReference>
<feature type="binding site" evidence="12">
    <location>
        <position position="243"/>
    </location>
    <ligand>
        <name>K(+)</name>
        <dbReference type="ChEBI" id="CHEBI:29103"/>
    </ligand>
</feature>
<comment type="activity regulation">
    <text evidence="12">Activated by a monovalent cation that binds near, but not in, the active site. The most likely occupant of the site in vivo is potassium. Ion binding induces a conformational change that may alter substrate affinity.</text>
</comment>
<feature type="active site" description="Proton acceptor" evidence="12">
    <location>
        <position position="247"/>
    </location>
</feature>
<dbReference type="GO" id="GO:0046872">
    <property type="term" value="F:metal ion binding"/>
    <property type="evidence" value="ECO:0007669"/>
    <property type="project" value="UniProtKB-KW"/>
</dbReference>
<feature type="binding site" evidence="12">
    <location>
        <position position="241"/>
    </location>
    <ligand>
        <name>K(+)</name>
        <dbReference type="ChEBI" id="CHEBI:29103"/>
    </ligand>
</feature>
<keyword evidence="10 12" id="KW-0630">Potassium</keyword>
<dbReference type="Pfam" id="PF00294">
    <property type="entry name" value="PfkB"/>
    <property type="match status" value="1"/>
</dbReference>
<feature type="binding site" evidence="12">
    <location>
        <position position="282"/>
    </location>
    <ligand>
        <name>K(+)</name>
        <dbReference type="ChEBI" id="CHEBI:29103"/>
    </ligand>
</feature>
<feature type="binding site" evidence="12">
    <location>
        <begin position="214"/>
        <end position="219"/>
    </location>
    <ligand>
        <name>ATP</name>
        <dbReference type="ChEBI" id="CHEBI:30616"/>
    </ligand>
</feature>
<dbReference type="GO" id="GO:0004747">
    <property type="term" value="F:ribokinase activity"/>
    <property type="evidence" value="ECO:0007669"/>
    <property type="project" value="UniProtKB-UniRule"/>
</dbReference>
<keyword evidence="11 12" id="KW-0119">Carbohydrate metabolism</keyword>
<feature type="binding site" evidence="12">
    <location>
        <begin position="34"/>
        <end position="38"/>
    </location>
    <ligand>
        <name>substrate</name>
    </ligand>
</feature>
<evidence type="ECO:0000259" key="13">
    <source>
        <dbReference type="Pfam" id="PF00294"/>
    </source>
</evidence>
<gene>
    <name evidence="12 14" type="primary">rbsK</name>
    <name evidence="14" type="ORF">GCM10010915_09410</name>
</gene>
<evidence type="ECO:0000256" key="8">
    <source>
        <dbReference type="ARBA" id="ARBA00022840"/>
    </source>
</evidence>
<comment type="similarity">
    <text evidence="1">Belongs to the carbohydrate kinase pfkB family.</text>
</comment>
<evidence type="ECO:0000256" key="10">
    <source>
        <dbReference type="ARBA" id="ARBA00022958"/>
    </source>
</evidence>
<keyword evidence="12" id="KW-0963">Cytoplasm</keyword>
<evidence type="ECO:0000256" key="7">
    <source>
        <dbReference type="ARBA" id="ARBA00022777"/>
    </source>
</evidence>
<dbReference type="GO" id="GO:0005524">
    <property type="term" value="F:ATP binding"/>
    <property type="evidence" value="ECO:0007669"/>
    <property type="project" value="UniProtKB-UniRule"/>
</dbReference>
<dbReference type="CDD" id="cd01174">
    <property type="entry name" value="ribokinase"/>
    <property type="match status" value="1"/>
</dbReference>
<keyword evidence="15" id="KW-1185">Reference proteome</keyword>
<evidence type="ECO:0000256" key="4">
    <source>
        <dbReference type="ARBA" id="ARBA00022679"/>
    </source>
</evidence>
<dbReference type="InterPro" id="IPR011877">
    <property type="entry name" value="Ribokinase"/>
</dbReference>
<evidence type="ECO:0000256" key="6">
    <source>
        <dbReference type="ARBA" id="ARBA00022741"/>
    </source>
</evidence>
<evidence type="ECO:0000313" key="15">
    <source>
        <dbReference type="Proteomes" id="UP000633205"/>
    </source>
</evidence>
<comment type="subcellular location">
    <subcellularLocation>
        <location evidence="12">Cytoplasm</location>
    </subcellularLocation>
</comment>
<protein>
    <recommendedName>
        <fullName evidence="3 12">Ribokinase</fullName>
        <shortName evidence="12">RK</shortName>
        <ecNumber evidence="2 12">2.7.1.15</ecNumber>
    </recommendedName>
</protein>
<dbReference type="InterPro" id="IPR011611">
    <property type="entry name" value="PfkB_dom"/>
</dbReference>
<dbReference type="HAMAP" id="MF_01987">
    <property type="entry name" value="Ribokinase"/>
    <property type="match status" value="1"/>
</dbReference>